<protein>
    <submittedName>
        <fullName evidence="1">Uncharacterized protein</fullName>
    </submittedName>
</protein>
<dbReference type="AlphaFoldDB" id="A0A816R502"/>
<evidence type="ECO:0000313" key="1">
    <source>
        <dbReference type="EMBL" id="CAF2069621.1"/>
    </source>
</evidence>
<sequence length="164" mass="19184">MQSIKNDSIKKKEKLRRFFLTSFKKKSNSTVEVLSELVEDPSANENDKAKYIINFLLLNYLFFVSDIIEDINKYQQITKCKKVELLNIKSELQHCSHKSRIILMELTNNHDTDDDDEHAQFFFTISSKNVDDFINGKFSSKSNKKINKFENLGFKSDISTFISH</sequence>
<reference evidence="1" key="1">
    <citation type="submission" date="2021-02" db="EMBL/GenBank/DDBJ databases">
        <authorList>
            <person name="Nowell W R."/>
        </authorList>
    </citation>
    <scope>NUCLEOTIDE SEQUENCE</scope>
</reference>
<dbReference type="Proteomes" id="UP000663856">
    <property type="component" value="Unassembled WGS sequence"/>
</dbReference>
<name>A0A816R502_9BILA</name>
<comment type="caution">
    <text evidence="1">The sequence shown here is derived from an EMBL/GenBank/DDBJ whole genome shotgun (WGS) entry which is preliminary data.</text>
</comment>
<evidence type="ECO:0000313" key="2">
    <source>
        <dbReference type="Proteomes" id="UP000663856"/>
    </source>
</evidence>
<organism evidence="1 2">
    <name type="scientific">Rotaria magnacalcarata</name>
    <dbReference type="NCBI Taxonomy" id="392030"/>
    <lineage>
        <taxon>Eukaryota</taxon>
        <taxon>Metazoa</taxon>
        <taxon>Spiralia</taxon>
        <taxon>Gnathifera</taxon>
        <taxon>Rotifera</taxon>
        <taxon>Eurotatoria</taxon>
        <taxon>Bdelloidea</taxon>
        <taxon>Philodinida</taxon>
        <taxon>Philodinidae</taxon>
        <taxon>Rotaria</taxon>
    </lineage>
</organism>
<proteinExistence type="predicted"/>
<dbReference type="EMBL" id="CAJNRF010005290">
    <property type="protein sequence ID" value="CAF2069621.1"/>
    <property type="molecule type" value="Genomic_DNA"/>
</dbReference>
<gene>
    <name evidence="1" type="ORF">WKI299_LOCUS13915</name>
</gene>
<accession>A0A816R502</accession>